<feature type="transmembrane region" description="Helical" evidence="8">
    <location>
        <begin position="174"/>
        <end position="194"/>
    </location>
</feature>
<dbReference type="Proteomes" id="UP000628017">
    <property type="component" value="Unassembled WGS sequence"/>
</dbReference>
<dbReference type="EMBL" id="BMKA01000003">
    <property type="protein sequence ID" value="GGA21707.1"/>
    <property type="molecule type" value="Genomic_DNA"/>
</dbReference>
<reference evidence="9" key="2">
    <citation type="submission" date="2020-09" db="EMBL/GenBank/DDBJ databases">
        <authorList>
            <person name="Sun Q."/>
            <person name="Zhou Y."/>
        </authorList>
    </citation>
    <scope>NUCLEOTIDE SEQUENCE</scope>
    <source>
        <strain evidence="9">CGMCC 1.15880</strain>
    </source>
</reference>
<keyword evidence="3" id="KW-0813">Transport</keyword>
<evidence type="ECO:0000256" key="3">
    <source>
        <dbReference type="ARBA" id="ARBA00022448"/>
    </source>
</evidence>
<feature type="transmembrane region" description="Helical" evidence="8">
    <location>
        <begin position="37"/>
        <end position="58"/>
    </location>
</feature>
<comment type="subcellular location">
    <subcellularLocation>
        <location evidence="1 8">Cell membrane</location>
        <topology evidence="1 8">Multi-pass membrane protein</topology>
    </subcellularLocation>
</comment>
<evidence type="ECO:0000313" key="9">
    <source>
        <dbReference type="EMBL" id="GGA21707.1"/>
    </source>
</evidence>
<dbReference type="InterPro" id="IPR052017">
    <property type="entry name" value="TSUP"/>
</dbReference>
<feature type="transmembrane region" description="Helical" evidence="8">
    <location>
        <begin position="200"/>
        <end position="221"/>
    </location>
</feature>
<dbReference type="RefSeq" id="WP_188675237.1">
    <property type="nucleotide sequence ID" value="NZ_BMKA01000003.1"/>
</dbReference>
<feature type="transmembrane region" description="Helical" evidence="8">
    <location>
        <begin position="228"/>
        <end position="248"/>
    </location>
</feature>
<dbReference type="AlphaFoldDB" id="A0A916VRA1"/>
<name>A0A916VRA1_9RHOB</name>
<gene>
    <name evidence="9" type="ORF">GCM10011498_23040</name>
</gene>
<evidence type="ECO:0000256" key="5">
    <source>
        <dbReference type="ARBA" id="ARBA00022692"/>
    </source>
</evidence>
<keyword evidence="10" id="KW-1185">Reference proteome</keyword>
<feature type="transmembrane region" description="Helical" evidence="8">
    <location>
        <begin position="12"/>
        <end position="30"/>
    </location>
</feature>
<evidence type="ECO:0000256" key="2">
    <source>
        <dbReference type="ARBA" id="ARBA00009142"/>
    </source>
</evidence>
<keyword evidence="4 8" id="KW-1003">Cell membrane</keyword>
<feature type="transmembrane region" description="Helical" evidence="8">
    <location>
        <begin position="78"/>
        <end position="98"/>
    </location>
</feature>
<dbReference type="PANTHER" id="PTHR30269:SF37">
    <property type="entry name" value="MEMBRANE TRANSPORTER PROTEIN"/>
    <property type="match status" value="1"/>
</dbReference>
<protein>
    <recommendedName>
        <fullName evidence="8">Probable membrane transporter protein</fullName>
    </recommendedName>
</protein>
<reference evidence="9" key="1">
    <citation type="journal article" date="2014" name="Int. J. Syst. Evol. Microbiol.">
        <title>Complete genome sequence of Corynebacterium casei LMG S-19264T (=DSM 44701T), isolated from a smear-ripened cheese.</title>
        <authorList>
            <consortium name="US DOE Joint Genome Institute (JGI-PGF)"/>
            <person name="Walter F."/>
            <person name="Albersmeier A."/>
            <person name="Kalinowski J."/>
            <person name="Ruckert C."/>
        </authorList>
    </citation>
    <scope>NUCLEOTIDE SEQUENCE</scope>
    <source>
        <strain evidence="9">CGMCC 1.15880</strain>
    </source>
</reference>
<proteinExistence type="inferred from homology"/>
<dbReference type="InterPro" id="IPR002781">
    <property type="entry name" value="TM_pro_TauE-like"/>
</dbReference>
<evidence type="ECO:0000256" key="8">
    <source>
        <dbReference type="RuleBase" id="RU363041"/>
    </source>
</evidence>
<feature type="transmembrane region" description="Helical" evidence="8">
    <location>
        <begin position="140"/>
        <end position="162"/>
    </location>
</feature>
<evidence type="ECO:0000313" key="10">
    <source>
        <dbReference type="Proteomes" id="UP000628017"/>
    </source>
</evidence>
<keyword evidence="7 8" id="KW-0472">Membrane</keyword>
<evidence type="ECO:0000256" key="4">
    <source>
        <dbReference type="ARBA" id="ARBA00022475"/>
    </source>
</evidence>
<accession>A0A916VRA1</accession>
<dbReference type="Pfam" id="PF01925">
    <property type="entry name" value="TauE"/>
    <property type="match status" value="1"/>
</dbReference>
<dbReference type="PANTHER" id="PTHR30269">
    <property type="entry name" value="TRANSMEMBRANE PROTEIN YFCA"/>
    <property type="match status" value="1"/>
</dbReference>
<evidence type="ECO:0000256" key="6">
    <source>
        <dbReference type="ARBA" id="ARBA00022989"/>
    </source>
</evidence>
<evidence type="ECO:0000256" key="1">
    <source>
        <dbReference type="ARBA" id="ARBA00004651"/>
    </source>
</evidence>
<comment type="similarity">
    <text evidence="2 8">Belongs to the 4-toluene sulfonate uptake permease (TSUP) (TC 2.A.102) family.</text>
</comment>
<dbReference type="GO" id="GO:0005886">
    <property type="term" value="C:plasma membrane"/>
    <property type="evidence" value="ECO:0007669"/>
    <property type="project" value="UniProtKB-SubCell"/>
</dbReference>
<comment type="caution">
    <text evidence="9">The sequence shown here is derived from an EMBL/GenBank/DDBJ whole genome shotgun (WGS) entry which is preliminary data.</text>
</comment>
<feature type="transmembrane region" description="Helical" evidence="8">
    <location>
        <begin position="105"/>
        <end position="128"/>
    </location>
</feature>
<sequence length="249" mass="26172">MQTLTELVQLPGLWWLLLGASIAGVVRGFTGFGTAMVYLPFAGAVVSPVTALVSLLSMDIFGPLPLVPSALRKGQPRDVALLGVGLVLMLPVGLYFLVRMESDTYRYVVSISTLLCVLILLSGVRYAGRLSKPVIATTGGIGGFLGGIAGLPGPPVTVLYMASRLSAETVRANMILYLLLADVAIFPILGFQGVLGWDAIFIGMLALLPYMAGTAIGAALFDPARENLYRAAAFIVITVSALMGLPVWG</sequence>
<evidence type="ECO:0000256" key="7">
    <source>
        <dbReference type="ARBA" id="ARBA00023136"/>
    </source>
</evidence>
<keyword evidence="5 8" id="KW-0812">Transmembrane</keyword>
<organism evidence="9 10">
    <name type="scientific">Neptunicoccus cionae</name>
    <dbReference type="NCBI Taxonomy" id="2035344"/>
    <lineage>
        <taxon>Bacteria</taxon>
        <taxon>Pseudomonadati</taxon>
        <taxon>Pseudomonadota</taxon>
        <taxon>Alphaproteobacteria</taxon>
        <taxon>Rhodobacterales</taxon>
        <taxon>Paracoccaceae</taxon>
        <taxon>Neptunicoccus</taxon>
    </lineage>
</organism>
<keyword evidence="6 8" id="KW-1133">Transmembrane helix</keyword>